<keyword evidence="2" id="KW-0501">Molybdenum cofactor biosynthesis</keyword>
<dbReference type="SMART" id="SM00852">
    <property type="entry name" value="MoCF_biosynth"/>
    <property type="match status" value="1"/>
</dbReference>
<reference evidence="4 5" key="1">
    <citation type="submission" date="2024-08" db="EMBL/GenBank/DDBJ databases">
        <title>Heavy metals resistant antinobacteria isolated from wastewater.</title>
        <authorList>
            <person name="Roman Ponce B."/>
            <person name="Blanco Mercado M.A."/>
            <person name="Avila Aldana I.N."/>
            <person name="Morales Arrieta S."/>
        </authorList>
    </citation>
    <scope>NUCLEOTIDE SEQUENCE [LARGE SCALE GENOMIC DNA]</scope>
    <source>
        <strain evidence="5">sma-1</strain>
    </source>
</reference>
<evidence type="ECO:0000313" key="5">
    <source>
        <dbReference type="Proteomes" id="UP001589643"/>
    </source>
</evidence>
<dbReference type="Gene3D" id="3.40.980.10">
    <property type="entry name" value="MoaB/Mog-like domain"/>
    <property type="match status" value="1"/>
</dbReference>
<proteinExistence type="predicted"/>
<dbReference type="PANTHER" id="PTHR43764">
    <property type="entry name" value="MOLYBDENUM COFACTOR BIOSYNTHESIS"/>
    <property type="match status" value="1"/>
</dbReference>
<dbReference type="PANTHER" id="PTHR43764:SF1">
    <property type="entry name" value="MOLYBDOPTERIN MOLYBDOTRANSFERASE"/>
    <property type="match status" value="1"/>
</dbReference>
<dbReference type="Proteomes" id="UP001589643">
    <property type="component" value="Unassembled WGS sequence"/>
</dbReference>
<dbReference type="NCBIfam" id="TIGR00177">
    <property type="entry name" value="molyb_syn"/>
    <property type="match status" value="1"/>
</dbReference>
<protein>
    <submittedName>
        <fullName evidence="4">Molybdenum cofactor biosynthesis protein B</fullName>
    </submittedName>
</protein>
<keyword evidence="5" id="KW-1185">Reference proteome</keyword>
<feature type="domain" description="MoaB/Mog" evidence="3">
    <location>
        <begin position="6"/>
        <end position="149"/>
    </location>
</feature>
<dbReference type="RefSeq" id="WP_378717734.1">
    <property type="nucleotide sequence ID" value="NZ_JBHLHV010000001.1"/>
</dbReference>
<evidence type="ECO:0000313" key="4">
    <source>
        <dbReference type="EMBL" id="MFB8892449.1"/>
    </source>
</evidence>
<dbReference type="InterPro" id="IPR036425">
    <property type="entry name" value="MoaB/Mog-like_dom_sf"/>
</dbReference>
<dbReference type="Pfam" id="PF00994">
    <property type="entry name" value="MoCF_biosynth"/>
    <property type="match status" value="1"/>
</dbReference>
<organism evidence="4 5">
    <name type="scientific">Microbacterium plantarum</name>
    <dbReference type="NCBI Taxonomy" id="1816425"/>
    <lineage>
        <taxon>Bacteria</taxon>
        <taxon>Bacillati</taxon>
        <taxon>Actinomycetota</taxon>
        <taxon>Actinomycetes</taxon>
        <taxon>Micrococcales</taxon>
        <taxon>Microbacteriaceae</taxon>
        <taxon>Microbacterium</taxon>
    </lineage>
</organism>
<dbReference type="EMBL" id="JBHLHV010000001">
    <property type="protein sequence ID" value="MFB8892449.1"/>
    <property type="molecule type" value="Genomic_DNA"/>
</dbReference>
<evidence type="ECO:0000259" key="3">
    <source>
        <dbReference type="SMART" id="SM00852"/>
    </source>
</evidence>
<accession>A0ABV5ER62</accession>
<sequence length="158" mass="15915">MSRSAVVITVSDRSARGERPDAAGPVAVEALRAAGWECGDAVVVADGAAPVAEALRVAIADGARLIVTTGGTGVAPRDETPEGTGEVIERELPGVAEEMRRRGVAETPTAVLSRGRAGVAGRTLIVNLPGSPRAVASGMDVVTGIAGHVVAQLDGHDH</sequence>
<evidence type="ECO:0000256" key="2">
    <source>
        <dbReference type="ARBA" id="ARBA00023150"/>
    </source>
</evidence>
<gene>
    <name evidence="4" type="ORF">AB7P39_06270</name>
</gene>
<name>A0ABV5ER62_9MICO</name>
<dbReference type="InterPro" id="IPR008284">
    <property type="entry name" value="MoCF_biosynth_CS"/>
</dbReference>
<comment type="caution">
    <text evidence="4">The sequence shown here is derived from an EMBL/GenBank/DDBJ whole genome shotgun (WGS) entry which is preliminary data.</text>
</comment>
<dbReference type="InterPro" id="IPR051920">
    <property type="entry name" value="MPT_Adenylyltrnsfr/MoaC-Rel"/>
</dbReference>
<dbReference type="CDD" id="cd00886">
    <property type="entry name" value="MogA_MoaB"/>
    <property type="match status" value="1"/>
</dbReference>
<dbReference type="PROSITE" id="PS01078">
    <property type="entry name" value="MOCF_BIOSYNTHESIS_1"/>
    <property type="match status" value="1"/>
</dbReference>
<dbReference type="InterPro" id="IPR001453">
    <property type="entry name" value="MoaB/Mog_dom"/>
</dbReference>
<comment type="pathway">
    <text evidence="1">Cofactor biosynthesis; molybdopterin biosynthesis.</text>
</comment>
<dbReference type="SUPFAM" id="SSF53218">
    <property type="entry name" value="Molybdenum cofactor biosynthesis proteins"/>
    <property type="match status" value="1"/>
</dbReference>
<evidence type="ECO:0000256" key="1">
    <source>
        <dbReference type="ARBA" id="ARBA00005046"/>
    </source>
</evidence>